<keyword evidence="4" id="KW-0646">Protease inhibitor</keyword>
<comment type="caution">
    <text evidence="8">The sequence shown here is derived from an EMBL/GenBank/DDBJ whole genome shotgun (WGS) entry which is preliminary data.</text>
</comment>
<dbReference type="GO" id="GO:0005737">
    <property type="term" value="C:cytoplasm"/>
    <property type="evidence" value="ECO:0007669"/>
    <property type="project" value="UniProtKB-SubCell"/>
</dbReference>
<feature type="signal peptide" evidence="6">
    <location>
        <begin position="1"/>
        <end position="17"/>
    </location>
</feature>
<evidence type="ECO:0000313" key="9">
    <source>
        <dbReference type="Proteomes" id="UP001497525"/>
    </source>
</evidence>
<keyword evidence="6" id="KW-0732">Signal</keyword>
<evidence type="ECO:0000256" key="3">
    <source>
        <dbReference type="ARBA" id="ARBA00022490"/>
    </source>
</evidence>
<feature type="chain" id="PRO_5043449896" description="Cystatin domain-containing protein" evidence="6">
    <location>
        <begin position="18"/>
        <end position="269"/>
    </location>
</feature>
<evidence type="ECO:0000313" key="8">
    <source>
        <dbReference type="EMBL" id="CAL5135045.1"/>
    </source>
</evidence>
<evidence type="ECO:0000256" key="1">
    <source>
        <dbReference type="ARBA" id="ARBA00004496"/>
    </source>
</evidence>
<evidence type="ECO:0000256" key="4">
    <source>
        <dbReference type="ARBA" id="ARBA00022690"/>
    </source>
</evidence>
<dbReference type="InterPro" id="IPR046350">
    <property type="entry name" value="Cystatin_sf"/>
</dbReference>
<dbReference type="EMBL" id="CAXLJL010000245">
    <property type="protein sequence ID" value="CAL5135045.1"/>
    <property type="molecule type" value="Genomic_DNA"/>
</dbReference>
<keyword evidence="5" id="KW-0789">Thiol protease inhibitor</keyword>
<organism evidence="8 9">
    <name type="scientific">Calicophoron daubneyi</name>
    <name type="common">Rumen fluke</name>
    <name type="synonym">Paramphistomum daubneyi</name>
    <dbReference type="NCBI Taxonomy" id="300641"/>
    <lineage>
        <taxon>Eukaryota</taxon>
        <taxon>Metazoa</taxon>
        <taxon>Spiralia</taxon>
        <taxon>Lophotrochozoa</taxon>
        <taxon>Platyhelminthes</taxon>
        <taxon>Trematoda</taxon>
        <taxon>Digenea</taxon>
        <taxon>Plagiorchiida</taxon>
        <taxon>Pronocephalata</taxon>
        <taxon>Paramphistomoidea</taxon>
        <taxon>Paramphistomidae</taxon>
        <taxon>Calicophoron</taxon>
    </lineage>
</organism>
<dbReference type="Gene3D" id="3.10.450.10">
    <property type="match status" value="1"/>
</dbReference>
<dbReference type="InterPro" id="IPR000010">
    <property type="entry name" value="Cystatin_dom"/>
</dbReference>
<reference evidence="8" key="1">
    <citation type="submission" date="2024-06" db="EMBL/GenBank/DDBJ databases">
        <authorList>
            <person name="Liu X."/>
            <person name="Lenzi L."/>
            <person name="Haldenby T S."/>
            <person name="Uol C."/>
        </authorList>
    </citation>
    <scope>NUCLEOTIDE SEQUENCE</scope>
</reference>
<protein>
    <recommendedName>
        <fullName evidence="7">Cystatin domain-containing protein</fullName>
    </recommendedName>
</protein>
<sequence>MRAICLLILVSMVAVNAIDWMSGGLTQPRPVDSSEERMLRHVIKSQLSRFLGRRIGEFEIISVRTQVVAGTNYFVLIRLHSGECMTVTIFEPLPFVNEMTRVVDAERTLNTPCLESQRLTIADSETDRSVVRRLFSIESANQHHRSAYFEMLASHARVAYVLLLTACLVASALELSTEDLSPPQAVDKRKKPAFRRLIMKELPAITGKRLRYFKFRSVQTHIGEEITYFVRIQVSTGECMVVQIVESPPSEGQMLRLEGAKSSGCWTQM</sequence>
<feature type="domain" description="Cystatin" evidence="7">
    <location>
        <begin position="58"/>
        <end position="97"/>
    </location>
</feature>
<dbReference type="SUPFAM" id="SSF54403">
    <property type="entry name" value="Cystatin/monellin"/>
    <property type="match status" value="1"/>
</dbReference>
<dbReference type="InterPro" id="IPR001713">
    <property type="entry name" value="Prot_inh_stefin"/>
</dbReference>
<comment type="subcellular location">
    <subcellularLocation>
        <location evidence="1">Cytoplasm</location>
    </subcellularLocation>
</comment>
<evidence type="ECO:0000256" key="5">
    <source>
        <dbReference type="ARBA" id="ARBA00022704"/>
    </source>
</evidence>
<accession>A0AAV2TF41</accession>
<dbReference type="AlphaFoldDB" id="A0AAV2TF41"/>
<gene>
    <name evidence="8" type="ORF">CDAUBV1_LOCUS9117</name>
</gene>
<evidence type="ECO:0000259" key="7">
    <source>
        <dbReference type="Pfam" id="PF00031"/>
    </source>
</evidence>
<keyword evidence="3" id="KW-0963">Cytoplasm</keyword>
<evidence type="ECO:0000256" key="2">
    <source>
        <dbReference type="ARBA" id="ARBA00009403"/>
    </source>
</evidence>
<name>A0AAV2TF41_CALDB</name>
<dbReference type="GO" id="GO:0004869">
    <property type="term" value="F:cysteine-type endopeptidase inhibitor activity"/>
    <property type="evidence" value="ECO:0007669"/>
    <property type="project" value="UniProtKB-KW"/>
</dbReference>
<evidence type="ECO:0000256" key="6">
    <source>
        <dbReference type="SAM" id="SignalP"/>
    </source>
</evidence>
<comment type="similarity">
    <text evidence="2">Belongs to the cystatin family.</text>
</comment>
<dbReference type="CDD" id="cd00042">
    <property type="entry name" value="CY"/>
    <property type="match status" value="1"/>
</dbReference>
<dbReference type="PANTHER" id="PTHR11414">
    <property type="entry name" value="CYSTATIN FAMILY MEMBER"/>
    <property type="match status" value="1"/>
</dbReference>
<dbReference type="Pfam" id="PF00031">
    <property type="entry name" value="Cystatin"/>
    <property type="match status" value="1"/>
</dbReference>
<dbReference type="PROSITE" id="PS00287">
    <property type="entry name" value="CYSTATIN"/>
    <property type="match status" value="1"/>
</dbReference>
<dbReference type="Proteomes" id="UP001497525">
    <property type="component" value="Unassembled WGS sequence"/>
</dbReference>
<dbReference type="InterPro" id="IPR018073">
    <property type="entry name" value="Prot_inh_cystat_CS"/>
</dbReference>
<proteinExistence type="inferred from homology"/>
<dbReference type="PANTHER" id="PTHR11414:SF21">
    <property type="entry name" value="CYSTATIN 14A, TANDEM DUPLICATE 1-RELATED"/>
    <property type="match status" value="1"/>
</dbReference>